<comment type="caution">
    <text evidence="2">The sequence shown here is derived from an EMBL/GenBank/DDBJ whole genome shotgun (WGS) entry which is preliminary data.</text>
</comment>
<dbReference type="OrthoDB" id="2416295at2759"/>
<evidence type="ECO:0000313" key="2">
    <source>
        <dbReference type="EMBL" id="RUO96757.1"/>
    </source>
</evidence>
<proteinExistence type="predicted"/>
<evidence type="ECO:0000256" key="1">
    <source>
        <dbReference type="SAM" id="MobiDB-lite"/>
    </source>
</evidence>
<organism evidence="2 3">
    <name type="scientific">Jimgerdemannia flammicorona</name>
    <dbReference type="NCBI Taxonomy" id="994334"/>
    <lineage>
        <taxon>Eukaryota</taxon>
        <taxon>Fungi</taxon>
        <taxon>Fungi incertae sedis</taxon>
        <taxon>Mucoromycota</taxon>
        <taxon>Mucoromycotina</taxon>
        <taxon>Endogonomycetes</taxon>
        <taxon>Endogonales</taxon>
        <taxon>Endogonaceae</taxon>
        <taxon>Jimgerdemannia</taxon>
    </lineage>
</organism>
<feature type="region of interest" description="Disordered" evidence="1">
    <location>
        <begin position="156"/>
        <end position="210"/>
    </location>
</feature>
<gene>
    <name evidence="2" type="ORF">BC936DRAFT_141493</name>
</gene>
<protein>
    <submittedName>
        <fullName evidence="2">Uncharacterized protein</fullName>
    </submittedName>
</protein>
<evidence type="ECO:0000313" key="3">
    <source>
        <dbReference type="Proteomes" id="UP000268093"/>
    </source>
</evidence>
<sequence length="210" mass="22765">MDLQDTFGGIEAVQLPVPSDWKGDTVELATANLSTTNLSEIDSPQNEEKKPQDDEKKTFYQTLLLFLGLVVATFLDSLDGTLLVSFITSPVLASVSNEPLHTFPATNLSAIATELKNVEDMAWVPSIYLLTFTGIYTQWNNQLFFLTLNNNQQRSNPSTANSVTSLGGKLPTANPTRDRSPFPLKPDQPASSSPSSSSSSPQLAAAYPQP</sequence>
<dbReference type="EMBL" id="RBNI01019801">
    <property type="protein sequence ID" value="RUO96757.1"/>
    <property type="molecule type" value="Genomic_DNA"/>
</dbReference>
<reference evidence="2 3" key="1">
    <citation type="journal article" date="2018" name="New Phytol.">
        <title>Phylogenomics of Endogonaceae and evolution of mycorrhizas within Mucoromycota.</title>
        <authorList>
            <person name="Chang Y."/>
            <person name="Desiro A."/>
            <person name="Na H."/>
            <person name="Sandor L."/>
            <person name="Lipzen A."/>
            <person name="Clum A."/>
            <person name="Barry K."/>
            <person name="Grigoriev I.V."/>
            <person name="Martin F.M."/>
            <person name="Stajich J.E."/>
            <person name="Smith M.E."/>
            <person name="Bonito G."/>
            <person name="Spatafora J.W."/>
        </authorList>
    </citation>
    <scope>NUCLEOTIDE SEQUENCE [LARGE SCALE GENOMIC DNA]</scope>
    <source>
        <strain evidence="2 3">GMNB39</strain>
    </source>
</reference>
<feature type="compositionally biased region" description="Low complexity" evidence="1">
    <location>
        <begin position="188"/>
        <end position="210"/>
    </location>
</feature>
<name>A0A433A243_9FUNG</name>
<keyword evidence="3" id="KW-1185">Reference proteome</keyword>
<dbReference type="AlphaFoldDB" id="A0A433A243"/>
<dbReference type="Proteomes" id="UP000268093">
    <property type="component" value="Unassembled WGS sequence"/>
</dbReference>
<feature type="compositionally biased region" description="Polar residues" evidence="1">
    <location>
        <begin position="156"/>
        <end position="165"/>
    </location>
</feature>
<accession>A0A433A243</accession>